<dbReference type="SUPFAM" id="SSF55326">
    <property type="entry name" value="PurM N-terminal domain-like"/>
    <property type="match status" value="1"/>
</dbReference>
<dbReference type="EC" id="6.3.3.1" evidence="2"/>
<evidence type="ECO:0000256" key="4">
    <source>
        <dbReference type="ARBA" id="ARBA00022741"/>
    </source>
</evidence>
<dbReference type="RefSeq" id="WP_116421574.1">
    <property type="nucleotide sequence ID" value="NZ_NMUE01000034.1"/>
</dbReference>
<evidence type="ECO:0000256" key="3">
    <source>
        <dbReference type="ARBA" id="ARBA00022598"/>
    </source>
</evidence>
<dbReference type="EMBL" id="NMUF01000009">
    <property type="protein sequence ID" value="RFA99180.1"/>
    <property type="molecule type" value="Genomic_DNA"/>
</dbReference>
<accession>A0A371R576</accession>
<protein>
    <recommendedName>
        <fullName evidence="2">phosphoribosylformylglycinamidine cyclo-ligase</fullName>
        <ecNumber evidence="2">6.3.3.1</ecNumber>
    </recommendedName>
</protein>
<keyword evidence="5" id="KW-0067">ATP-binding</keyword>
<evidence type="ECO:0000259" key="7">
    <source>
        <dbReference type="Pfam" id="PF02769"/>
    </source>
</evidence>
<dbReference type="InterPro" id="IPR010918">
    <property type="entry name" value="PurM-like_C_dom"/>
</dbReference>
<dbReference type="Gene3D" id="3.90.650.10">
    <property type="entry name" value="PurM-like C-terminal domain"/>
    <property type="match status" value="1"/>
</dbReference>
<organism evidence="9 10">
    <name type="scientific">Pyrobaculum aerophilum</name>
    <dbReference type="NCBI Taxonomy" id="13773"/>
    <lineage>
        <taxon>Archaea</taxon>
        <taxon>Thermoproteota</taxon>
        <taxon>Thermoprotei</taxon>
        <taxon>Thermoproteales</taxon>
        <taxon>Thermoproteaceae</taxon>
        <taxon>Pyrobaculum</taxon>
    </lineage>
</organism>
<evidence type="ECO:0000313" key="8">
    <source>
        <dbReference type="EMBL" id="RFA94576.1"/>
    </source>
</evidence>
<dbReference type="GO" id="GO:0005829">
    <property type="term" value="C:cytosol"/>
    <property type="evidence" value="ECO:0007669"/>
    <property type="project" value="TreeGrafter"/>
</dbReference>
<comment type="pathway">
    <text evidence="1">Purine metabolism; IMP biosynthesis via de novo pathway; 5-amino-1-(5-phospho-D-ribosyl)imidazole from N(2)-formyl-N(1)-(5-phospho-D-ribosyl)glycinamide: step 2/2.</text>
</comment>
<dbReference type="Pfam" id="PF02769">
    <property type="entry name" value="AIRS_C"/>
    <property type="match status" value="1"/>
</dbReference>
<dbReference type="UniPathway" id="UPA00074">
    <property type="reaction ID" value="UER00129"/>
</dbReference>
<dbReference type="GO" id="GO:0006189">
    <property type="term" value="P:'de novo' IMP biosynthetic process"/>
    <property type="evidence" value="ECO:0007669"/>
    <property type="project" value="UniProtKB-UniPathway"/>
</dbReference>
<dbReference type="InterPro" id="IPR016188">
    <property type="entry name" value="PurM-like_N"/>
</dbReference>
<evidence type="ECO:0000313" key="11">
    <source>
        <dbReference type="Proteomes" id="UP000257123"/>
    </source>
</evidence>
<evidence type="ECO:0000256" key="5">
    <source>
        <dbReference type="ARBA" id="ARBA00022840"/>
    </source>
</evidence>
<proteinExistence type="predicted"/>
<evidence type="ECO:0000313" key="9">
    <source>
        <dbReference type="EMBL" id="RFA99180.1"/>
    </source>
</evidence>
<feature type="domain" description="PurM-like C-terminal" evidence="7">
    <location>
        <begin position="153"/>
        <end position="302"/>
    </location>
</feature>
<dbReference type="CDD" id="cd02196">
    <property type="entry name" value="PurM"/>
    <property type="match status" value="1"/>
</dbReference>
<dbReference type="GO" id="GO:0004637">
    <property type="term" value="F:phosphoribosylamine-glycine ligase activity"/>
    <property type="evidence" value="ECO:0007669"/>
    <property type="project" value="TreeGrafter"/>
</dbReference>
<sequence length="310" mass="32770">MRYKDAGVDLEKQREVHAVAQRVLSGGAGRYVRWVEEGGRQYALHVDGVGTKALWLLQAGKMHVAGWDCLAVNINDVVCDGFKPIAAVDYIAVAPGLEDAAKEALRGLSEAARAAGVYILGGETAIMPDVVIGVDVVCTVLAVREGGAVGEAEPGDYIVGVESSGPHANGFSLLRRLFQLGENICGTTAAEVFLKPVALYDKVLNLYEEGLIKAAAHITGGGFTKIKRALGSLGAEIELGPLPCWAEAVLKRGVPRDEAYRVFNMGVGMALITKTPGDLLKRIEDLGYSARIIGRVKPEGPVVVDGIPLA</sequence>
<dbReference type="GO" id="GO:0046084">
    <property type="term" value="P:adenine biosynthetic process"/>
    <property type="evidence" value="ECO:0007669"/>
    <property type="project" value="TreeGrafter"/>
</dbReference>
<dbReference type="EMBL" id="NMUE01000034">
    <property type="protein sequence ID" value="RFA94576.1"/>
    <property type="molecule type" value="Genomic_DNA"/>
</dbReference>
<name>A0A371R576_9CREN</name>
<dbReference type="OrthoDB" id="6605at2157"/>
<dbReference type="InterPro" id="IPR004733">
    <property type="entry name" value="PurM_cligase"/>
</dbReference>
<dbReference type="GO" id="GO:0005524">
    <property type="term" value="F:ATP binding"/>
    <property type="evidence" value="ECO:0007669"/>
    <property type="project" value="UniProtKB-KW"/>
</dbReference>
<dbReference type="Proteomes" id="UP000256877">
    <property type="component" value="Unassembled WGS sequence"/>
</dbReference>
<comment type="caution">
    <text evidence="9">The sequence shown here is derived from an EMBL/GenBank/DDBJ whole genome shotgun (WGS) entry which is preliminary data.</text>
</comment>
<dbReference type="GO" id="GO:0004641">
    <property type="term" value="F:phosphoribosylformylglycinamidine cyclo-ligase activity"/>
    <property type="evidence" value="ECO:0007669"/>
    <property type="project" value="UniProtKB-EC"/>
</dbReference>
<dbReference type="Pfam" id="PF00586">
    <property type="entry name" value="AIRS"/>
    <property type="match status" value="1"/>
</dbReference>
<evidence type="ECO:0000256" key="1">
    <source>
        <dbReference type="ARBA" id="ARBA00004686"/>
    </source>
</evidence>
<evidence type="ECO:0000313" key="10">
    <source>
        <dbReference type="Proteomes" id="UP000256877"/>
    </source>
</evidence>
<keyword evidence="4" id="KW-0547">Nucleotide-binding</keyword>
<dbReference type="SUPFAM" id="SSF56042">
    <property type="entry name" value="PurM C-terminal domain-like"/>
    <property type="match status" value="1"/>
</dbReference>
<evidence type="ECO:0000259" key="6">
    <source>
        <dbReference type="Pfam" id="PF00586"/>
    </source>
</evidence>
<dbReference type="AlphaFoldDB" id="A0A371R576"/>
<reference evidence="10 11" key="1">
    <citation type="submission" date="2017-07" db="EMBL/GenBank/DDBJ databases">
        <title>Draft genome sequence of aerobic hyperthermophilic archaea, Pyrobaculum aerophilum YKB31 and YKB32.</title>
        <authorList>
            <person name="Mochizuki T."/>
            <person name="Berliner A.J."/>
            <person name="Yoshida-Takashima Y."/>
            <person name="Takaki Y."/>
            <person name="Nunoura T."/>
            <person name="Takai K."/>
        </authorList>
    </citation>
    <scope>NUCLEOTIDE SEQUENCE [LARGE SCALE GENOMIC DNA]</scope>
    <source>
        <strain evidence="8 11">YKB31</strain>
        <strain evidence="9 10">YKB32</strain>
    </source>
</reference>
<dbReference type="PANTHER" id="PTHR10520:SF12">
    <property type="entry name" value="TRIFUNCTIONAL PURINE BIOSYNTHETIC PROTEIN ADENOSINE-3"/>
    <property type="match status" value="1"/>
</dbReference>
<gene>
    <name evidence="8" type="ORF">CGL51_09650</name>
    <name evidence="9" type="ORF">CGL52_04935</name>
</gene>
<dbReference type="PANTHER" id="PTHR10520">
    <property type="entry name" value="TRIFUNCTIONAL PURINE BIOSYNTHETIC PROTEIN ADENOSINE-3-RELATED"/>
    <property type="match status" value="1"/>
</dbReference>
<dbReference type="Proteomes" id="UP000257123">
    <property type="component" value="Unassembled WGS sequence"/>
</dbReference>
<feature type="domain" description="PurM-like N-terminal" evidence="6">
    <location>
        <begin position="37"/>
        <end position="141"/>
    </location>
</feature>
<dbReference type="Gene3D" id="3.30.1330.10">
    <property type="entry name" value="PurM-like, N-terminal domain"/>
    <property type="match status" value="1"/>
</dbReference>
<dbReference type="InterPro" id="IPR036676">
    <property type="entry name" value="PurM-like_C_sf"/>
</dbReference>
<dbReference type="InterPro" id="IPR036921">
    <property type="entry name" value="PurM-like_N_sf"/>
</dbReference>
<keyword evidence="3 9" id="KW-0436">Ligase</keyword>
<evidence type="ECO:0000256" key="2">
    <source>
        <dbReference type="ARBA" id="ARBA00013047"/>
    </source>
</evidence>